<dbReference type="PROSITE" id="PS00379">
    <property type="entry name" value="CDP_ALCOHOL_P_TRANSF"/>
    <property type="match status" value="1"/>
</dbReference>
<evidence type="ECO:0000256" key="13">
    <source>
        <dbReference type="ARBA" id="ARBA00023264"/>
    </source>
</evidence>
<feature type="transmembrane region" description="Helical" evidence="16">
    <location>
        <begin position="96"/>
        <end position="121"/>
    </location>
</feature>
<dbReference type="EMBL" id="JAVRHT010000002">
    <property type="protein sequence ID" value="MDT0630453.1"/>
    <property type="molecule type" value="Genomic_DNA"/>
</dbReference>
<dbReference type="Proteomes" id="UP001267426">
    <property type="component" value="Unassembled WGS sequence"/>
</dbReference>
<comment type="subcellular location">
    <subcellularLocation>
        <location evidence="1">Membrane</location>
        <topology evidence="1">Multi-pass membrane protein</topology>
    </subcellularLocation>
</comment>
<comment type="pathway">
    <text evidence="2">Phospholipid metabolism; phosphatidylglycerol biosynthesis; phosphatidylglycerol from CDP-diacylglycerol: step 1/2.</text>
</comment>
<evidence type="ECO:0000256" key="9">
    <source>
        <dbReference type="ARBA" id="ARBA00022989"/>
    </source>
</evidence>
<reference evidence="17 18" key="1">
    <citation type="submission" date="2023-09" db="EMBL/GenBank/DDBJ databases">
        <authorList>
            <person name="Rey-Velasco X."/>
        </authorList>
    </citation>
    <scope>NUCLEOTIDE SEQUENCE [LARGE SCALE GENOMIC DNA]</scope>
    <source>
        <strain evidence="17 18">F394</strain>
    </source>
</reference>
<keyword evidence="12" id="KW-0594">Phospholipid biosynthesis</keyword>
<evidence type="ECO:0000313" key="18">
    <source>
        <dbReference type="Proteomes" id="UP001267426"/>
    </source>
</evidence>
<dbReference type="Gene3D" id="1.20.120.1760">
    <property type="match status" value="1"/>
</dbReference>
<evidence type="ECO:0000256" key="6">
    <source>
        <dbReference type="ARBA" id="ARBA00022516"/>
    </source>
</evidence>
<comment type="similarity">
    <text evidence="3 15">Belongs to the CDP-alcohol phosphatidyltransferase class-I family.</text>
</comment>
<name>A0ABU3BMD9_9BACT</name>
<accession>A0ABU3BMD9</accession>
<keyword evidence="10" id="KW-0443">Lipid metabolism</keyword>
<dbReference type="EC" id="2.7.8.5" evidence="4"/>
<gene>
    <name evidence="17" type="ORF">RM540_01725</name>
</gene>
<dbReference type="RefSeq" id="WP_311661560.1">
    <property type="nucleotide sequence ID" value="NZ_JAVRHT010000002.1"/>
</dbReference>
<keyword evidence="8 16" id="KW-0812">Transmembrane</keyword>
<dbReference type="PANTHER" id="PTHR14269">
    <property type="entry name" value="CDP-DIACYLGLYCEROL--GLYCEROL-3-PHOSPHATE 3-PHOSPHATIDYLTRANSFERASE-RELATED"/>
    <property type="match status" value="1"/>
</dbReference>
<comment type="caution">
    <text evidence="17">The sequence shown here is derived from an EMBL/GenBank/DDBJ whole genome shotgun (WGS) entry which is preliminary data.</text>
</comment>
<evidence type="ECO:0000256" key="14">
    <source>
        <dbReference type="ARBA" id="ARBA00048586"/>
    </source>
</evidence>
<dbReference type="InterPro" id="IPR050324">
    <property type="entry name" value="CDP-alcohol_PTase-I"/>
</dbReference>
<dbReference type="PIRSF" id="PIRSF000847">
    <property type="entry name" value="Phos_ph_gly_syn"/>
    <property type="match status" value="1"/>
</dbReference>
<evidence type="ECO:0000256" key="10">
    <source>
        <dbReference type="ARBA" id="ARBA00023098"/>
    </source>
</evidence>
<keyword evidence="18" id="KW-1185">Reference proteome</keyword>
<comment type="catalytic activity">
    <reaction evidence="14">
        <text>a CDP-1,2-diacyl-sn-glycerol + sn-glycerol 3-phosphate = a 1,2-diacyl-sn-glycero-3-phospho-(1'-sn-glycero-3'-phosphate) + CMP + H(+)</text>
        <dbReference type="Rhea" id="RHEA:12593"/>
        <dbReference type="ChEBI" id="CHEBI:15378"/>
        <dbReference type="ChEBI" id="CHEBI:57597"/>
        <dbReference type="ChEBI" id="CHEBI:58332"/>
        <dbReference type="ChEBI" id="CHEBI:60110"/>
        <dbReference type="ChEBI" id="CHEBI:60377"/>
        <dbReference type="EC" id="2.7.8.5"/>
    </reaction>
</comment>
<evidence type="ECO:0000313" key="17">
    <source>
        <dbReference type="EMBL" id="MDT0630453.1"/>
    </source>
</evidence>
<evidence type="ECO:0000256" key="4">
    <source>
        <dbReference type="ARBA" id="ARBA00013170"/>
    </source>
</evidence>
<evidence type="ECO:0000256" key="5">
    <source>
        <dbReference type="ARBA" id="ARBA00014944"/>
    </source>
</evidence>
<evidence type="ECO:0000256" key="8">
    <source>
        <dbReference type="ARBA" id="ARBA00022692"/>
    </source>
</evidence>
<dbReference type="InterPro" id="IPR004570">
    <property type="entry name" value="Phosphatidylglycerol_P_synth"/>
</dbReference>
<dbReference type="Pfam" id="PF01066">
    <property type="entry name" value="CDP-OH_P_transf"/>
    <property type="match status" value="1"/>
</dbReference>
<feature type="transmembrane region" description="Helical" evidence="16">
    <location>
        <begin position="142"/>
        <end position="167"/>
    </location>
</feature>
<evidence type="ECO:0000256" key="11">
    <source>
        <dbReference type="ARBA" id="ARBA00023136"/>
    </source>
</evidence>
<evidence type="ECO:0000256" key="2">
    <source>
        <dbReference type="ARBA" id="ARBA00005042"/>
    </source>
</evidence>
<feature type="transmembrane region" description="Helical" evidence="16">
    <location>
        <begin position="179"/>
        <end position="199"/>
    </location>
</feature>
<organism evidence="17 18">
    <name type="scientific">Rubrivirga litoralis</name>
    <dbReference type="NCBI Taxonomy" id="3075598"/>
    <lineage>
        <taxon>Bacteria</taxon>
        <taxon>Pseudomonadati</taxon>
        <taxon>Rhodothermota</taxon>
        <taxon>Rhodothermia</taxon>
        <taxon>Rhodothermales</taxon>
        <taxon>Rubricoccaceae</taxon>
        <taxon>Rubrivirga</taxon>
    </lineage>
</organism>
<keyword evidence="13" id="KW-1208">Phospholipid metabolism</keyword>
<evidence type="ECO:0000256" key="16">
    <source>
        <dbReference type="SAM" id="Phobius"/>
    </source>
</evidence>
<sequence length="207" mass="21839">MKHVPNALTVGRILVAPVCLYLLWTGTLGGQVAGAALFIVAAITDWLDGHFARRYGVGSRLGQFLDPLADKVLVLGGFFLVPFLDPLDQGLASLGGAWPAWLAIAAIAVRDLAVTVLRVVYERRGRPLQTSSAAKWKTAWQLTFLITAFVFLAGTHMQALGGALGALGRFLSAALASPAPLVFLLATAAVTVYTGVLYFRSSSATAV</sequence>
<dbReference type="PANTHER" id="PTHR14269:SF11">
    <property type="entry name" value="CDP-DIACYLGLYCEROL--GLYCEROL-3-PHOSPHATE 3-PHOSPHATIDYLTRANSFERASE"/>
    <property type="match status" value="1"/>
</dbReference>
<keyword evidence="7 15" id="KW-0808">Transferase</keyword>
<feature type="transmembrane region" description="Helical" evidence="16">
    <location>
        <begin position="30"/>
        <end position="47"/>
    </location>
</feature>
<dbReference type="InterPro" id="IPR000462">
    <property type="entry name" value="CDP-OH_P_trans"/>
</dbReference>
<evidence type="ECO:0000256" key="12">
    <source>
        <dbReference type="ARBA" id="ARBA00023209"/>
    </source>
</evidence>
<evidence type="ECO:0000256" key="1">
    <source>
        <dbReference type="ARBA" id="ARBA00004141"/>
    </source>
</evidence>
<proteinExistence type="inferred from homology"/>
<evidence type="ECO:0000256" key="7">
    <source>
        <dbReference type="ARBA" id="ARBA00022679"/>
    </source>
</evidence>
<keyword evidence="6" id="KW-0444">Lipid biosynthesis</keyword>
<keyword evidence="9 16" id="KW-1133">Transmembrane helix</keyword>
<evidence type="ECO:0000256" key="15">
    <source>
        <dbReference type="RuleBase" id="RU003750"/>
    </source>
</evidence>
<keyword evidence="11 16" id="KW-0472">Membrane</keyword>
<dbReference type="InterPro" id="IPR043130">
    <property type="entry name" value="CDP-OH_PTrfase_TM_dom"/>
</dbReference>
<evidence type="ECO:0000256" key="3">
    <source>
        <dbReference type="ARBA" id="ARBA00010441"/>
    </source>
</evidence>
<protein>
    <recommendedName>
        <fullName evidence="5">CDP-diacylglycerol--glycerol-3-phosphate 3-phosphatidyltransferase</fullName>
        <ecNumber evidence="4">2.7.8.5</ecNumber>
    </recommendedName>
</protein>
<dbReference type="InterPro" id="IPR048254">
    <property type="entry name" value="CDP_ALCOHOL_P_TRANSF_CS"/>
</dbReference>